<dbReference type="OrthoDB" id="10383235at2759"/>
<evidence type="ECO:0000313" key="2">
    <source>
        <dbReference type="EMBL" id="VDI67861.1"/>
    </source>
</evidence>
<protein>
    <submittedName>
        <fullName evidence="2">Uncharacterized protein</fullName>
    </submittedName>
</protein>
<dbReference type="AlphaFoldDB" id="A0A8B6GRG4"/>
<organism evidence="2 3">
    <name type="scientific">Mytilus galloprovincialis</name>
    <name type="common">Mediterranean mussel</name>
    <dbReference type="NCBI Taxonomy" id="29158"/>
    <lineage>
        <taxon>Eukaryota</taxon>
        <taxon>Metazoa</taxon>
        <taxon>Spiralia</taxon>
        <taxon>Lophotrochozoa</taxon>
        <taxon>Mollusca</taxon>
        <taxon>Bivalvia</taxon>
        <taxon>Autobranchia</taxon>
        <taxon>Pteriomorphia</taxon>
        <taxon>Mytilida</taxon>
        <taxon>Mytiloidea</taxon>
        <taxon>Mytilidae</taxon>
        <taxon>Mytilinae</taxon>
        <taxon>Mytilus</taxon>
    </lineage>
</organism>
<evidence type="ECO:0000313" key="3">
    <source>
        <dbReference type="Proteomes" id="UP000596742"/>
    </source>
</evidence>
<sequence length="115" mass="12474">MKVAFVVCCLFAVVYYCNGSCWVIPPTSGQNNIYDTCFFAGEIIYPGSTITRNCMSCFCGHSSGGYLKCCTVGNKVKKIPDDCKKIVSPDGCYEHVVKASDESSSCEYGVSMVGR</sequence>
<dbReference type="Gene3D" id="2.60.40.1900">
    <property type="entry name" value="Beta-microseminoprotein (PSP94) domain"/>
    <property type="match status" value="1"/>
</dbReference>
<dbReference type="EMBL" id="UYJE01008847">
    <property type="protein sequence ID" value="VDI67861.1"/>
    <property type="molecule type" value="Genomic_DNA"/>
</dbReference>
<feature type="chain" id="PRO_5032298426" evidence="1">
    <location>
        <begin position="20"/>
        <end position="115"/>
    </location>
</feature>
<keyword evidence="1" id="KW-0732">Signal</keyword>
<feature type="signal peptide" evidence="1">
    <location>
        <begin position="1"/>
        <end position="19"/>
    </location>
</feature>
<dbReference type="Proteomes" id="UP000596742">
    <property type="component" value="Unassembled WGS sequence"/>
</dbReference>
<gene>
    <name evidence="2" type="ORF">MGAL_10B035595</name>
</gene>
<name>A0A8B6GRG4_MYTGA</name>
<keyword evidence="3" id="KW-1185">Reference proteome</keyword>
<accession>A0A8B6GRG4</accession>
<proteinExistence type="predicted"/>
<evidence type="ECO:0000256" key="1">
    <source>
        <dbReference type="SAM" id="SignalP"/>
    </source>
</evidence>
<reference evidence="2" key="1">
    <citation type="submission" date="2018-11" db="EMBL/GenBank/DDBJ databases">
        <authorList>
            <person name="Alioto T."/>
            <person name="Alioto T."/>
        </authorList>
    </citation>
    <scope>NUCLEOTIDE SEQUENCE</scope>
</reference>
<comment type="caution">
    <text evidence="2">The sequence shown here is derived from an EMBL/GenBank/DDBJ whole genome shotgun (WGS) entry which is preliminary data.</text>
</comment>